<name>A0A2M6WT29_9BACT</name>
<dbReference type="Proteomes" id="UP000228533">
    <property type="component" value="Unassembled WGS sequence"/>
</dbReference>
<sequence length="318" mass="36594">MSKFQDNYNTTPPPNTEELRAGINLDRQVKDFVDVSGVSTRFLDLSLWYMEHKKFLFLLTVWFLALFAAVLWSFCLYYFTYYLLVGVRQDRENELALSEALVTAPRQLQGWTDLQKVFIKALPIGQDRYDLAGQVINPNQDIWATFDYYFLIDGVPTERQSSFVFPGETKTLISVGQTLPSTPSNGALVLERVGPDRFKARDMPDWPTFKEDHLKFLVQDKIFTPYTQTGLTEKLPINRLSFSLINQTAFNYRQAKFNIMLYQGNNLLAVDNYIVSDFMSKEKKNITLSILGSLSTVNRIDIVPDINIINSSEYKSGY</sequence>
<evidence type="ECO:0000313" key="3">
    <source>
        <dbReference type="Proteomes" id="UP000228533"/>
    </source>
</evidence>
<evidence type="ECO:0000256" key="1">
    <source>
        <dbReference type="SAM" id="Phobius"/>
    </source>
</evidence>
<dbReference type="EMBL" id="PFAM01000021">
    <property type="protein sequence ID" value="PIT95866.1"/>
    <property type="molecule type" value="Genomic_DNA"/>
</dbReference>
<accession>A0A2M6WT29</accession>
<gene>
    <name evidence="2" type="ORF">COT94_03405</name>
</gene>
<proteinExistence type="predicted"/>
<feature type="transmembrane region" description="Helical" evidence="1">
    <location>
        <begin position="55"/>
        <end position="79"/>
    </location>
</feature>
<organism evidence="2 3">
    <name type="scientific">Candidatus Falkowbacteria bacterium CG10_big_fil_rev_8_21_14_0_10_37_14</name>
    <dbReference type="NCBI Taxonomy" id="1974561"/>
    <lineage>
        <taxon>Bacteria</taxon>
        <taxon>Candidatus Falkowiibacteriota</taxon>
    </lineage>
</organism>
<keyword evidence="1" id="KW-1133">Transmembrane helix</keyword>
<keyword evidence="1" id="KW-0812">Transmembrane</keyword>
<reference evidence="3" key="1">
    <citation type="submission" date="2017-09" db="EMBL/GenBank/DDBJ databases">
        <title>Depth-based differentiation of microbial function through sediment-hosted aquifers and enrichment of novel symbionts in the deep terrestrial subsurface.</title>
        <authorList>
            <person name="Probst A.J."/>
            <person name="Ladd B."/>
            <person name="Jarett J.K."/>
            <person name="Geller-Mcgrath D.E."/>
            <person name="Sieber C.M.K."/>
            <person name="Emerson J.B."/>
            <person name="Anantharaman K."/>
            <person name="Thomas B.C."/>
            <person name="Malmstrom R."/>
            <person name="Stieglmeier M."/>
            <person name="Klingl A."/>
            <person name="Woyke T."/>
            <person name="Ryan C.M."/>
            <person name="Banfield J.F."/>
        </authorList>
    </citation>
    <scope>NUCLEOTIDE SEQUENCE [LARGE SCALE GENOMIC DNA]</scope>
</reference>
<keyword evidence="1" id="KW-0472">Membrane</keyword>
<evidence type="ECO:0000313" key="2">
    <source>
        <dbReference type="EMBL" id="PIT95866.1"/>
    </source>
</evidence>
<dbReference type="AlphaFoldDB" id="A0A2M6WT29"/>
<protein>
    <submittedName>
        <fullName evidence="2">Uncharacterized protein</fullName>
    </submittedName>
</protein>
<comment type="caution">
    <text evidence="2">The sequence shown here is derived from an EMBL/GenBank/DDBJ whole genome shotgun (WGS) entry which is preliminary data.</text>
</comment>